<evidence type="ECO:0000256" key="1">
    <source>
        <dbReference type="SAM" id="Coils"/>
    </source>
</evidence>
<dbReference type="EMBL" id="LUGH01000287">
    <property type="protein sequence ID" value="OBZ86588.1"/>
    <property type="molecule type" value="Genomic_DNA"/>
</dbReference>
<comment type="caution">
    <text evidence="3">The sequence shown here is derived from an EMBL/GenBank/DDBJ whole genome shotgun (WGS) entry which is preliminary data.</text>
</comment>
<dbReference type="Proteomes" id="UP000093000">
    <property type="component" value="Unassembled WGS sequence"/>
</dbReference>
<dbReference type="STRING" id="101091.A0A1C7NGU3"/>
<evidence type="ECO:0000313" key="2">
    <source>
        <dbReference type="EMBL" id="OBZ86588.1"/>
    </source>
</evidence>
<gene>
    <name evidence="3" type="ORF">A0J61_03771</name>
    <name evidence="2" type="ORF">A0J61_05365</name>
</gene>
<accession>A0A1C7NGU3</accession>
<dbReference type="AlphaFoldDB" id="A0A1C7NGU3"/>
<name>A0A1C7NGU3_9FUNG</name>
<keyword evidence="1" id="KW-0175">Coiled coil</keyword>
<keyword evidence="4" id="KW-1185">Reference proteome</keyword>
<dbReference type="InParanoid" id="A0A1C7NGU3"/>
<reference evidence="3 4" key="1">
    <citation type="submission" date="2016-03" db="EMBL/GenBank/DDBJ databases">
        <title>Choanephora cucurbitarum.</title>
        <authorList>
            <person name="Min B."/>
            <person name="Park H."/>
            <person name="Park J.-H."/>
            <person name="Shin H.-D."/>
            <person name="Choi I.-G."/>
        </authorList>
    </citation>
    <scope>NUCLEOTIDE SEQUENCE [LARGE SCALE GENOMIC DNA]</scope>
    <source>
        <strain evidence="3 4">KUS-F28377</strain>
    </source>
</reference>
<protein>
    <submittedName>
        <fullName evidence="3">Uncharacterized protein</fullName>
    </submittedName>
</protein>
<sequence length="210" mass="24575">MTTQTNKKVQTPISRSADAEFVSTLDTLAANPSTPLAYRDIFKKVVLFSRELINERDAESNKASDHLRKITSVYDQYRVLEDLYKVEHKKVLDQEDQKALLEIKLAEKQKELDAALQQTAEANKKIEQLIEEHRRTAQRQGVGRKNIEDKLYNKDRELDEMKRKYQELEHAVTKFSIESERLKKENNQFKLLLAYLQSSQVYPPQQPQPQ</sequence>
<feature type="coiled-coil region" evidence="1">
    <location>
        <begin position="91"/>
        <end position="185"/>
    </location>
</feature>
<dbReference type="EMBL" id="LUGH01000169">
    <property type="protein sequence ID" value="OBZ88190.1"/>
    <property type="molecule type" value="Genomic_DNA"/>
</dbReference>
<dbReference type="OrthoDB" id="2241322at2759"/>
<evidence type="ECO:0000313" key="4">
    <source>
        <dbReference type="Proteomes" id="UP000093000"/>
    </source>
</evidence>
<organism evidence="3 4">
    <name type="scientific">Choanephora cucurbitarum</name>
    <dbReference type="NCBI Taxonomy" id="101091"/>
    <lineage>
        <taxon>Eukaryota</taxon>
        <taxon>Fungi</taxon>
        <taxon>Fungi incertae sedis</taxon>
        <taxon>Mucoromycota</taxon>
        <taxon>Mucoromycotina</taxon>
        <taxon>Mucoromycetes</taxon>
        <taxon>Mucorales</taxon>
        <taxon>Mucorineae</taxon>
        <taxon>Choanephoraceae</taxon>
        <taxon>Choanephoroideae</taxon>
        <taxon>Choanephora</taxon>
    </lineage>
</organism>
<evidence type="ECO:0000313" key="3">
    <source>
        <dbReference type="EMBL" id="OBZ88190.1"/>
    </source>
</evidence>
<proteinExistence type="predicted"/>